<keyword evidence="1" id="KW-1133">Transmembrane helix</keyword>
<accession>A0A8H3LMU9</accession>
<reference evidence="2" key="1">
    <citation type="submission" date="2019-10" db="EMBL/GenBank/DDBJ databases">
        <title>Conservation and host-specific expression of non-tandemly repeated heterogenous ribosome RNA gene in arbuscular mycorrhizal fungi.</title>
        <authorList>
            <person name="Maeda T."/>
            <person name="Kobayashi Y."/>
            <person name="Nakagawa T."/>
            <person name="Ezawa T."/>
            <person name="Yamaguchi K."/>
            <person name="Bino T."/>
            <person name="Nishimoto Y."/>
            <person name="Shigenobu S."/>
            <person name="Kawaguchi M."/>
        </authorList>
    </citation>
    <scope>NUCLEOTIDE SEQUENCE</scope>
    <source>
        <strain evidence="2">HR1</strain>
    </source>
</reference>
<dbReference type="AlphaFoldDB" id="A0A8H3LMU9"/>
<sequence>MYVLYIRNSDSWQSIYCICGRSRVPIILVSGLIVSIAPNLVEFGANKIYIYIYIHDVFIIIYRPMIFPNEIEFPPPFSISKEKNDRFTNFNTISNC</sequence>
<organism evidence="2 3">
    <name type="scientific">Rhizophagus clarus</name>
    <dbReference type="NCBI Taxonomy" id="94130"/>
    <lineage>
        <taxon>Eukaryota</taxon>
        <taxon>Fungi</taxon>
        <taxon>Fungi incertae sedis</taxon>
        <taxon>Mucoromycota</taxon>
        <taxon>Glomeromycotina</taxon>
        <taxon>Glomeromycetes</taxon>
        <taxon>Glomerales</taxon>
        <taxon>Glomeraceae</taxon>
        <taxon>Rhizophagus</taxon>
    </lineage>
</organism>
<dbReference type="Proteomes" id="UP000615446">
    <property type="component" value="Unassembled WGS sequence"/>
</dbReference>
<evidence type="ECO:0000313" key="3">
    <source>
        <dbReference type="Proteomes" id="UP000615446"/>
    </source>
</evidence>
<keyword evidence="1" id="KW-0472">Membrane</keyword>
<evidence type="ECO:0000313" key="2">
    <source>
        <dbReference type="EMBL" id="GES88650.1"/>
    </source>
</evidence>
<gene>
    <name evidence="2" type="ORF">RCL2_001558700</name>
</gene>
<evidence type="ECO:0000256" key="1">
    <source>
        <dbReference type="SAM" id="Phobius"/>
    </source>
</evidence>
<protein>
    <submittedName>
        <fullName evidence="2">Uncharacterized protein</fullName>
    </submittedName>
</protein>
<keyword evidence="1" id="KW-0812">Transmembrane</keyword>
<comment type="caution">
    <text evidence="2">The sequence shown here is derived from an EMBL/GenBank/DDBJ whole genome shotgun (WGS) entry which is preliminary data.</text>
</comment>
<name>A0A8H3LMU9_9GLOM</name>
<proteinExistence type="predicted"/>
<dbReference type="EMBL" id="BLAL01000180">
    <property type="protein sequence ID" value="GES88650.1"/>
    <property type="molecule type" value="Genomic_DNA"/>
</dbReference>
<feature type="transmembrane region" description="Helical" evidence="1">
    <location>
        <begin position="48"/>
        <end position="67"/>
    </location>
</feature>
<feature type="transmembrane region" description="Helical" evidence="1">
    <location>
        <begin position="24"/>
        <end position="41"/>
    </location>
</feature>